<dbReference type="PATRIC" id="fig|1403316.3.peg.441"/>
<dbReference type="Gene3D" id="3.90.320.10">
    <property type="match status" value="1"/>
</dbReference>
<dbReference type="NCBIfam" id="NF045868">
    <property type="entry name" value="MPN551_DNA_bnd"/>
    <property type="match status" value="1"/>
</dbReference>
<evidence type="ECO:0000259" key="1">
    <source>
        <dbReference type="Pfam" id="PF09588"/>
    </source>
</evidence>
<dbReference type="AlphaFoldDB" id="U5NCA1"/>
<dbReference type="OrthoDB" id="403948at2"/>
<evidence type="ECO:0000313" key="2">
    <source>
        <dbReference type="EMBL" id="AGX89211.1"/>
    </source>
</evidence>
<dbReference type="HOGENOM" id="CLU_084220_0_0_14"/>
<name>U5NCA1_9MOLU</name>
<dbReference type="KEGG" id="mpv:PRV_02370"/>
<dbReference type="InterPro" id="IPR011604">
    <property type="entry name" value="PDDEXK-like_dom_sf"/>
</dbReference>
<dbReference type="SUPFAM" id="SSF52980">
    <property type="entry name" value="Restriction endonuclease-like"/>
    <property type="match status" value="1"/>
</dbReference>
<gene>
    <name evidence="2" type="ORF">PRV_02370</name>
</gene>
<dbReference type="Proteomes" id="UP000017119">
    <property type="component" value="Chromosome"/>
</dbReference>
<reference evidence="2 3" key="1">
    <citation type="journal article" date="2013" name="Genome Announc.">
        <title>Genome Sequence of Mycoplasma parvum (Formerly Eperythrozoon parvum), a Diminutive Hemoplasma of the Pig.</title>
        <authorList>
            <person name="do Nascimento N.C."/>
            <person name="Dos Santos A.P."/>
            <person name="Chu Y."/>
            <person name="Guimaraes A.M."/>
            <person name="Pagliaro A."/>
            <person name="Messick J.B."/>
        </authorList>
    </citation>
    <scope>NUCLEOTIDE SEQUENCE [LARGE SCALE GENOMIC DNA]</scope>
    <source>
        <strain evidence="2 3">Indiana</strain>
    </source>
</reference>
<evidence type="ECO:0000313" key="3">
    <source>
        <dbReference type="Proteomes" id="UP000017119"/>
    </source>
</evidence>
<dbReference type="InterPro" id="IPR011335">
    <property type="entry name" value="Restrct_endonuc-II-like"/>
</dbReference>
<feature type="domain" description="YqaJ viral recombinase" evidence="1">
    <location>
        <begin position="34"/>
        <end position="196"/>
    </location>
</feature>
<dbReference type="RefSeq" id="WP_022770230.1">
    <property type="nucleotide sequence ID" value="NC_022575.1"/>
</dbReference>
<dbReference type="EMBL" id="CP006771">
    <property type="protein sequence ID" value="AGX89211.1"/>
    <property type="molecule type" value="Genomic_DNA"/>
</dbReference>
<organism evidence="2 3">
    <name type="scientific">Mycoplasma parvum str. Indiana</name>
    <dbReference type="NCBI Taxonomy" id="1403316"/>
    <lineage>
        <taxon>Bacteria</taxon>
        <taxon>Bacillati</taxon>
        <taxon>Mycoplasmatota</taxon>
        <taxon>Mollicutes</taxon>
        <taxon>Mycoplasmataceae</taxon>
        <taxon>Mycoplasma</taxon>
    </lineage>
</organism>
<accession>U5NCA1</accession>
<dbReference type="Pfam" id="PF09588">
    <property type="entry name" value="YqaJ"/>
    <property type="match status" value="1"/>
</dbReference>
<sequence>MKFKNYFYPDDFYFANNQISLTKLGRFKSAKYRRKITGSRIAAVIGRNKYKTPFQIWCEMLGFVDSEIEPYFSNAGTVIEKTLLTYAKKELRKHFKSYNADEIQYDLFPDNEIFGGIPDGEEFENGKVKSIIEIKTTPLDSYSWDFKDNEFQLVKDIKGIPIIKEYKGNIHKWFAFSNNELKIPEEYQYQLALYLYLRGIEKGYFCIAFLNQNNYLKPENFNPTPKKELGKENPQVVVIEEMNIDLQAFKKVIDYAEEWYKKYIIRGISPPMTPKDLNWIRYGFPSL</sequence>
<dbReference type="STRING" id="1403316.PRV_02370"/>
<keyword evidence="3" id="KW-1185">Reference proteome</keyword>
<proteinExistence type="predicted"/>
<protein>
    <submittedName>
        <fullName evidence="2">Recombinase</fullName>
    </submittedName>
</protein>
<dbReference type="InterPro" id="IPR019080">
    <property type="entry name" value="YqaJ_viral_recombinase"/>
</dbReference>